<keyword evidence="6" id="KW-1185">Reference proteome</keyword>
<dbReference type="RefSeq" id="WP_144849500.1">
    <property type="nucleotide sequence ID" value="NZ_VMRJ01000004.1"/>
</dbReference>
<dbReference type="Proteomes" id="UP000317624">
    <property type="component" value="Unassembled WGS sequence"/>
</dbReference>
<gene>
    <name evidence="5" type="ORF">FNT36_15350</name>
</gene>
<evidence type="ECO:0000259" key="4">
    <source>
        <dbReference type="SMART" id="SM00797"/>
    </source>
</evidence>
<feature type="domain" description="Carboxyltransferase" evidence="4">
    <location>
        <begin position="24"/>
        <end position="321"/>
    </location>
</feature>
<keyword evidence="2" id="KW-0378">Hydrolase</keyword>
<dbReference type="Gene3D" id="2.40.100.10">
    <property type="entry name" value="Cyclophilin-like"/>
    <property type="match status" value="1"/>
</dbReference>
<dbReference type="PANTHER" id="PTHR43309:SF3">
    <property type="entry name" value="5-OXOPROLINASE SUBUNIT C"/>
    <property type="match status" value="1"/>
</dbReference>
<dbReference type="InterPro" id="IPR052708">
    <property type="entry name" value="PxpC"/>
</dbReference>
<keyword evidence="1" id="KW-0547">Nucleotide-binding</keyword>
<proteinExistence type="predicted"/>
<dbReference type="Pfam" id="PF02626">
    <property type="entry name" value="CT_A_B"/>
    <property type="match status" value="1"/>
</dbReference>
<dbReference type="AlphaFoldDB" id="A0A558BRA6"/>
<dbReference type="GO" id="GO:0016787">
    <property type="term" value="F:hydrolase activity"/>
    <property type="evidence" value="ECO:0007669"/>
    <property type="project" value="UniProtKB-KW"/>
</dbReference>
<organism evidence="5 6">
    <name type="scientific">Hymenobacter setariae</name>
    <dbReference type="NCBI Taxonomy" id="2594794"/>
    <lineage>
        <taxon>Bacteria</taxon>
        <taxon>Pseudomonadati</taxon>
        <taxon>Bacteroidota</taxon>
        <taxon>Cytophagia</taxon>
        <taxon>Cytophagales</taxon>
        <taxon>Hymenobacteraceae</taxon>
        <taxon>Hymenobacter</taxon>
    </lineage>
</organism>
<keyword evidence="3" id="KW-0067">ATP-binding</keyword>
<sequence>MSLSVVRPGLLTTVQDLGRLGYQHLGVVLSGALDAVALRVANLLVGNPQNAAGLEITLLGPIIRFETDSLIALTGADLSPTLDGQPAPLHRPVAVWAGTVLAFGAARAGCRAYLAVAGGLAVPQVLGSRATYLRAGLGGWHGRALRAGDELPVGTFSPVAQQLWQLLAPASWSAPWVAARWLASPALCPTPHAQPVIRAVRGPEYEQFTEASQRAFWHEPFVITPAADRMGYRLQGPALTRDTAPELLSSAVTFGTMQVPPGGQPIVLLADAQTTGGYPRLAQVITADFGALAQAAPGQALRFQEVSLAEAQALYLAQERRLQELRQAIEWKLDSLSASV</sequence>
<evidence type="ECO:0000256" key="3">
    <source>
        <dbReference type="ARBA" id="ARBA00022840"/>
    </source>
</evidence>
<dbReference type="GO" id="GO:0005524">
    <property type="term" value="F:ATP binding"/>
    <property type="evidence" value="ECO:0007669"/>
    <property type="project" value="UniProtKB-KW"/>
</dbReference>
<dbReference type="SMART" id="SM00797">
    <property type="entry name" value="AHS2"/>
    <property type="match status" value="1"/>
</dbReference>
<name>A0A558BRA6_9BACT</name>
<comment type="caution">
    <text evidence="5">The sequence shown here is derived from an EMBL/GenBank/DDBJ whole genome shotgun (WGS) entry which is preliminary data.</text>
</comment>
<evidence type="ECO:0000256" key="1">
    <source>
        <dbReference type="ARBA" id="ARBA00022741"/>
    </source>
</evidence>
<dbReference type="EMBL" id="VMRJ01000004">
    <property type="protein sequence ID" value="TVT39038.1"/>
    <property type="molecule type" value="Genomic_DNA"/>
</dbReference>
<dbReference type="OrthoDB" id="9768696at2"/>
<dbReference type="InterPro" id="IPR003778">
    <property type="entry name" value="CT_A_B"/>
</dbReference>
<protein>
    <submittedName>
        <fullName evidence="5">Biotin-dependent carboxyltransferase family protein</fullName>
    </submittedName>
</protein>
<evidence type="ECO:0000256" key="2">
    <source>
        <dbReference type="ARBA" id="ARBA00022801"/>
    </source>
</evidence>
<evidence type="ECO:0000313" key="6">
    <source>
        <dbReference type="Proteomes" id="UP000317624"/>
    </source>
</evidence>
<keyword evidence="5" id="KW-0808">Transferase</keyword>
<dbReference type="NCBIfam" id="TIGR00724">
    <property type="entry name" value="urea_amlyse_rel"/>
    <property type="match status" value="1"/>
</dbReference>
<dbReference type="SUPFAM" id="SSF50891">
    <property type="entry name" value="Cyclophilin-like"/>
    <property type="match status" value="1"/>
</dbReference>
<dbReference type="GO" id="GO:0016740">
    <property type="term" value="F:transferase activity"/>
    <property type="evidence" value="ECO:0007669"/>
    <property type="project" value="UniProtKB-KW"/>
</dbReference>
<reference evidence="5 6" key="1">
    <citation type="submission" date="2019-07" db="EMBL/GenBank/DDBJ databases">
        <title>Hymenobacter sp. straun FUR1 Genome sequencing and assembly.</title>
        <authorList>
            <person name="Chhetri G."/>
        </authorList>
    </citation>
    <scope>NUCLEOTIDE SEQUENCE [LARGE SCALE GENOMIC DNA]</scope>
    <source>
        <strain evidence="5 6">Fur1</strain>
    </source>
</reference>
<dbReference type="PANTHER" id="PTHR43309">
    <property type="entry name" value="5-OXOPROLINASE SUBUNIT C"/>
    <property type="match status" value="1"/>
</dbReference>
<dbReference type="InterPro" id="IPR029000">
    <property type="entry name" value="Cyclophilin-like_dom_sf"/>
</dbReference>
<accession>A0A558BRA6</accession>
<evidence type="ECO:0000313" key="5">
    <source>
        <dbReference type="EMBL" id="TVT39038.1"/>
    </source>
</evidence>